<evidence type="ECO:0000256" key="2">
    <source>
        <dbReference type="SAM" id="Coils"/>
    </source>
</evidence>
<evidence type="ECO:0000259" key="4">
    <source>
        <dbReference type="Pfam" id="PF25919"/>
    </source>
</evidence>
<evidence type="ECO:0000259" key="5">
    <source>
        <dbReference type="Pfam" id="PF25975"/>
    </source>
</evidence>
<dbReference type="SUPFAM" id="SSF111369">
    <property type="entry name" value="HlyD-like secretion proteins"/>
    <property type="match status" value="1"/>
</dbReference>
<dbReference type="RefSeq" id="WP_138336809.1">
    <property type="nucleotide sequence ID" value="NZ_JAOQJZ010000004.1"/>
</dbReference>
<sequence length="350" mass="38364">MNIKVDLKKLFAAAVSAIMCLSAGGCYLLPDEEEVLDAPTVKASDVTYSTVTAKKKDLEKKIVATGTVTAENQYTLSYEKQSGTVSKFYVKAGDKVKKGDVICDLDTYDLDYQIEEKQLYLEKAKLKVDIIYEGGGSQAEIDSAYVDVQLLEKELEKLQAQKEDSSLKSPIDGVVSSLSDVRAGDNVNPGQTIATVIDTSALYIAIQPDDLTQYDIDTEVQIRIGEDYYDGVVFMTPKKLADYQEEQKEDHNNVDDTGIDYQADTIYVRFKDTAPAETVGQLADTILVLDSVKDAIVISNNLIKKVDGTKVVYVLKNGEKTAVEVETGLSTGSQTEIKSGLKEGDEIVIR</sequence>
<keyword evidence="7" id="KW-1185">Reference proteome</keyword>
<evidence type="ECO:0000256" key="3">
    <source>
        <dbReference type="SAM" id="SignalP"/>
    </source>
</evidence>
<name>A0AAE3IFS1_9FIRM</name>
<dbReference type="Proteomes" id="UP001208131">
    <property type="component" value="Unassembled WGS sequence"/>
</dbReference>
<keyword evidence="2" id="KW-0175">Coiled coil</keyword>
<protein>
    <submittedName>
        <fullName evidence="6">Efflux RND transporter periplasmic adaptor subunit</fullName>
    </submittedName>
</protein>
<evidence type="ECO:0000313" key="7">
    <source>
        <dbReference type="Proteomes" id="UP001208131"/>
    </source>
</evidence>
<dbReference type="AlphaFoldDB" id="A0AAE3IFS1"/>
<dbReference type="PANTHER" id="PTHR30469:SF33">
    <property type="entry name" value="SLR1207 PROTEIN"/>
    <property type="match status" value="1"/>
</dbReference>
<proteinExistence type="inferred from homology"/>
<keyword evidence="3" id="KW-0732">Signal</keyword>
<dbReference type="GO" id="GO:0015562">
    <property type="term" value="F:efflux transmembrane transporter activity"/>
    <property type="evidence" value="ECO:0007669"/>
    <property type="project" value="TreeGrafter"/>
</dbReference>
<dbReference type="Gene3D" id="2.40.50.100">
    <property type="match status" value="1"/>
</dbReference>
<dbReference type="InterPro" id="IPR006143">
    <property type="entry name" value="RND_pump_MFP"/>
</dbReference>
<feature type="chain" id="PRO_5042191099" evidence="3">
    <location>
        <begin position="26"/>
        <end position="350"/>
    </location>
</feature>
<evidence type="ECO:0000313" key="6">
    <source>
        <dbReference type="EMBL" id="MCU6705458.1"/>
    </source>
</evidence>
<dbReference type="InterPro" id="IPR058790">
    <property type="entry name" value="BSH_CusB"/>
</dbReference>
<dbReference type="GO" id="GO:1990281">
    <property type="term" value="C:efflux pump complex"/>
    <property type="evidence" value="ECO:0007669"/>
    <property type="project" value="TreeGrafter"/>
</dbReference>
<dbReference type="EMBL" id="JAOQJZ010000004">
    <property type="protein sequence ID" value="MCU6705458.1"/>
    <property type="molecule type" value="Genomic_DNA"/>
</dbReference>
<feature type="domain" description="CzcB-like C-terminal circularly permuted SH3-like" evidence="5">
    <location>
        <begin position="297"/>
        <end position="348"/>
    </location>
</feature>
<reference evidence="6 7" key="1">
    <citation type="journal article" date="2021" name="ISME Commun">
        <title>Automated analysis of genomic sequences facilitates high-throughput and comprehensive description of bacteria.</title>
        <authorList>
            <person name="Hitch T.C.A."/>
        </authorList>
    </citation>
    <scope>NUCLEOTIDE SEQUENCE [LARGE SCALE GENOMIC DNA]</scope>
    <source>
        <strain evidence="6 7">Sanger_31</strain>
    </source>
</reference>
<dbReference type="PROSITE" id="PS51257">
    <property type="entry name" value="PROKAR_LIPOPROTEIN"/>
    <property type="match status" value="1"/>
</dbReference>
<dbReference type="Gene3D" id="2.40.420.20">
    <property type="match status" value="1"/>
</dbReference>
<accession>A0AAE3IFS1</accession>
<feature type="domain" description="CusB-like barrel-sandwich hybrid" evidence="4">
    <location>
        <begin position="81"/>
        <end position="196"/>
    </location>
</feature>
<dbReference type="Pfam" id="PF25975">
    <property type="entry name" value="CzcB_C"/>
    <property type="match status" value="1"/>
</dbReference>
<dbReference type="Pfam" id="PF25919">
    <property type="entry name" value="BSH_CusB"/>
    <property type="match status" value="1"/>
</dbReference>
<comment type="similarity">
    <text evidence="1">Belongs to the membrane fusion protein (MFP) (TC 8.A.1) family.</text>
</comment>
<feature type="coiled-coil region" evidence="2">
    <location>
        <begin position="141"/>
        <end position="168"/>
    </location>
</feature>
<evidence type="ECO:0000256" key="1">
    <source>
        <dbReference type="ARBA" id="ARBA00009477"/>
    </source>
</evidence>
<dbReference type="NCBIfam" id="TIGR01730">
    <property type="entry name" value="RND_mfp"/>
    <property type="match status" value="1"/>
</dbReference>
<gene>
    <name evidence="6" type="ORF">OCV57_05910</name>
</gene>
<feature type="signal peptide" evidence="3">
    <location>
        <begin position="1"/>
        <end position="25"/>
    </location>
</feature>
<dbReference type="InterPro" id="IPR058649">
    <property type="entry name" value="CzcB_C"/>
</dbReference>
<organism evidence="6 7">
    <name type="scientific">Hominimerdicola aceti</name>
    <dbReference type="NCBI Taxonomy" id="2981726"/>
    <lineage>
        <taxon>Bacteria</taxon>
        <taxon>Bacillati</taxon>
        <taxon>Bacillota</taxon>
        <taxon>Clostridia</taxon>
        <taxon>Eubacteriales</taxon>
        <taxon>Oscillospiraceae</taxon>
        <taxon>Hominimerdicola</taxon>
    </lineage>
</organism>
<dbReference type="PANTHER" id="PTHR30469">
    <property type="entry name" value="MULTIDRUG RESISTANCE PROTEIN MDTA"/>
    <property type="match status" value="1"/>
</dbReference>
<comment type="caution">
    <text evidence="6">The sequence shown here is derived from an EMBL/GenBank/DDBJ whole genome shotgun (WGS) entry which is preliminary data.</text>
</comment>